<dbReference type="Proteomes" id="UP000015105">
    <property type="component" value="Chromosome 5D"/>
</dbReference>
<dbReference type="Gramene" id="AET5Gv20275600.4">
    <property type="protein sequence ID" value="AET5Gv20275600.4"/>
    <property type="gene ID" value="AET5Gv20275600"/>
</dbReference>
<accession>A0A453K372</accession>
<feature type="transmembrane region" description="Helical" evidence="1">
    <location>
        <begin position="6"/>
        <end position="24"/>
    </location>
</feature>
<evidence type="ECO:0000256" key="1">
    <source>
        <dbReference type="SAM" id="Phobius"/>
    </source>
</evidence>
<name>A0A453K372_AEGTS</name>
<organism evidence="2 3">
    <name type="scientific">Aegilops tauschii subsp. strangulata</name>
    <name type="common">Goatgrass</name>
    <dbReference type="NCBI Taxonomy" id="200361"/>
    <lineage>
        <taxon>Eukaryota</taxon>
        <taxon>Viridiplantae</taxon>
        <taxon>Streptophyta</taxon>
        <taxon>Embryophyta</taxon>
        <taxon>Tracheophyta</taxon>
        <taxon>Spermatophyta</taxon>
        <taxon>Magnoliopsida</taxon>
        <taxon>Liliopsida</taxon>
        <taxon>Poales</taxon>
        <taxon>Poaceae</taxon>
        <taxon>BOP clade</taxon>
        <taxon>Pooideae</taxon>
        <taxon>Triticodae</taxon>
        <taxon>Triticeae</taxon>
        <taxon>Triticinae</taxon>
        <taxon>Aegilops</taxon>
    </lineage>
</organism>
<sequence length="32" mass="3443">MSVELVLWLFSFASVMALVGLTAYQASSAPRP</sequence>
<keyword evidence="3" id="KW-1185">Reference proteome</keyword>
<proteinExistence type="predicted"/>
<reference evidence="2" key="5">
    <citation type="journal article" date="2021" name="G3 (Bethesda)">
        <title>Aegilops tauschii genome assembly Aet v5.0 features greater sequence contiguity and improved annotation.</title>
        <authorList>
            <person name="Wang L."/>
            <person name="Zhu T."/>
            <person name="Rodriguez J.C."/>
            <person name="Deal K.R."/>
            <person name="Dubcovsky J."/>
            <person name="McGuire P.E."/>
            <person name="Lux T."/>
            <person name="Spannagl M."/>
            <person name="Mayer K.F.X."/>
            <person name="Baldrich P."/>
            <person name="Meyers B.C."/>
            <person name="Huo N."/>
            <person name="Gu Y.Q."/>
            <person name="Zhou H."/>
            <person name="Devos K.M."/>
            <person name="Bennetzen J.L."/>
            <person name="Unver T."/>
            <person name="Budak H."/>
            <person name="Gulick P.J."/>
            <person name="Galiba G."/>
            <person name="Kalapos B."/>
            <person name="Nelson D.R."/>
            <person name="Li P."/>
            <person name="You F.M."/>
            <person name="Luo M.C."/>
            <person name="Dvorak J."/>
        </authorList>
    </citation>
    <scope>NUCLEOTIDE SEQUENCE [LARGE SCALE GENOMIC DNA]</scope>
    <source>
        <strain evidence="2">cv. AL8/78</strain>
    </source>
</reference>
<dbReference type="AlphaFoldDB" id="A0A453K372"/>
<protein>
    <submittedName>
        <fullName evidence="2">Uncharacterized protein</fullName>
    </submittedName>
</protein>
<keyword evidence="1" id="KW-1133">Transmembrane helix</keyword>
<reference evidence="3" key="2">
    <citation type="journal article" date="2017" name="Nat. Plants">
        <title>The Aegilops tauschii genome reveals multiple impacts of transposons.</title>
        <authorList>
            <person name="Zhao G."/>
            <person name="Zou C."/>
            <person name="Li K."/>
            <person name="Wang K."/>
            <person name="Li T."/>
            <person name="Gao L."/>
            <person name="Zhang X."/>
            <person name="Wang H."/>
            <person name="Yang Z."/>
            <person name="Liu X."/>
            <person name="Jiang W."/>
            <person name="Mao L."/>
            <person name="Kong X."/>
            <person name="Jiao Y."/>
            <person name="Jia J."/>
        </authorList>
    </citation>
    <scope>NUCLEOTIDE SEQUENCE [LARGE SCALE GENOMIC DNA]</scope>
    <source>
        <strain evidence="3">cv. AL8/78</strain>
    </source>
</reference>
<reference evidence="3" key="1">
    <citation type="journal article" date="2014" name="Science">
        <title>Ancient hybridizations among the ancestral genomes of bread wheat.</title>
        <authorList>
            <consortium name="International Wheat Genome Sequencing Consortium,"/>
            <person name="Marcussen T."/>
            <person name="Sandve S.R."/>
            <person name="Heier L."/>
            <person name="Spannagl M."/>
            <person name="Pfeifer M."/>
            <person name="Jakobsen K.S."/>
            <person name="Wulff B.B."/>
            <person name="Steuernagel B."/>
            <person name="Mayer K.F."/>
            <person name="Olsen O.A."/>
        </authorList>
    </citation>
    <scope>NUCLEOTIDE SEQUENCE [LARGE SCALE GENOMIC DNA]</scope>
    <source>
        <strain evidence="3">cv. AL8/78</strain>
    </source>
</reference>
<keyword evidence="1" id="KW-0812">Transmembrane</keyword>
<keyword evidence="1" id="KW-0472">Membrane</keyword>
<reference evidence="2" key="4">
    <citation type="submission" date="2019-03" db="UniProtKB">
        <authorList>
            <consortium name="EnsemblPlants"/>
        </authorList>
    </citation>
    <scope>IDENTIFICATION</scope>
</reference>
<evidence type="ECO:0000313" key="2">
    <source>
        <dbReference type="EnsemblPlants" id="AET5Gv20275600.4"/>
    </source>
</evidence>
<dbReference type="EnsemblPlants" id="AET5Gv20275600.4">
    <property type="protein sequence ID" value="AET5Gv20275600.4"/>
    <property type="gene ID" value="AET5Gv20275600"/>
</dbReference>
<evidence type="ECO:0000313" key="3">
    <source>
        <dbReference type="Proteomes" id="UP000015105"/>
    </source>
</evidence>
<reference evidence="2" key="3">
    <citation type="journal article" date="2017" name="Nature">
        <title>Genome sequence of the progenitor of the wheat D genome Aegilops tauschii.</title>
        <authorList>
            <person name="Luo M.C."/>
            <person name="Gu Y.Q."/>
            <person name="Puiu D."/>
            <person name="Wang H."/>
            <person name="Twardziok S.O."/>
            <person name="Deal K.R."/>
            <person name="Huo N."/>
            <person name="Zhu T."/>
            <person name="Wang L."/>
            <person name="Wang Y."/>
            <person name="McGuire P.E."/>
            <person name="Liu S."/>
            <person name="Long H."/>
            <person name="Ramasamy R.K."/>
            <person name="Rodriguez J.C."/>
            <person name="Van S.L."/>
            <person name="Yuan L."/>
            <person name="Wang Z."/>
            <person name="Xia Z."/>
            <person name="Xiao L."/>
            <person name="Anderson O.D."/>
            <person name="Ouyang S."/>
            <person name="Liang Y."/>
            <person name="Zimin A.V."/>
            <person name="Pertea G."/>
            <person name="Qi P."/>
            <person name="Bennetzen J.L."/>
            <person name="Dai X."/>
            <person name="Dawson M.W."/>
            <person name="Muller H.G."/>
            <person name="Kugler K."/>
            <person name="Rivarola-Duarte L."/>
            <person name="Spannagl M."/>
            <person name="Mayer K.F.X."/>
            <person name="Lu F.H."/>
            <person name="Bevan M.W."/>
            <person name="Leroy P."/>
            <person name="Li P."/>
            <person name="You F.M."/>
            <person name="Sun Q."/>
            <person name="Liu Z."/>
            <person name="Lyons E."/>
            <person name="Wicker T."/>
            <person name="Salzberg S.L."/>
            <person name="Devos K.M."/>
            <person name="Dvorak J."/>
        </authorList>
    </citation>
    <scope>NUCLEOTIDE SEQUENCE [LARGE SCALE GENOMIC DNA]</scope>
    <source>
        <strain evidence="2">cv. AL8/78</strain>
    </source>
</reference>